<accession>A0A7X6CWW5</accession>
<evidence type="ECO:0000313" key="2">
    <source>
        <dbReference type="Proteomes" id="UP000578686"/>
    </source>
</evidence>
<dbReference type="Proteomes" id="UP000578686">
    <property type="component" value="Unassembled WGS sequence"/>
</dbReference>
<organism evidence="1 2">
    <name type="scientific">Streptomyces lonarensis</name>
    <dbReference type="NCBI Taxonomy" id="700599"/>
    <lineage>
        <taxon>Bacteria</taxon>
        <taxon>Bacillati</taxon>
        <taxon>Actinomycetota</taxon>
        <taxon>Actinomycetes</taxon>
        <taxon>Kitasatosporales</taxon>
        <taxon>Streptomycetaceae</taxon>
        <taxon>Streptomyces</taxon>
    </lineage>
</organism>
<dbReference type="AlphaFoldDB" id="A0A7X6CWW5"/>
<comment type="caution">
    <text evidence="1">The sequence shown here is derived from an EMBL/GenBank/DDBJ whole genome shotgun (WGS) entry which is preliminary data.</text>
</comment>
<protein>
    <submittedName>
        <fullName evidence="1">Uncharacterized protein</fullName>
    </submittedName>
</protein>
<gene>
    <name evidence="1" type="ORF">HCN56_00545</name>
</gene>
<name>A0A7X6CWW5_9ACTN</name>
<sequence length="221" mass="24996">MAVLPLAAPDNHDCHARLAALGTKLEYLYEALRAGEEARRTATLNHPANTAGTRAYEEHVRILREMHIRHEGWKRLRHDYLELVCSPDGAVAIGVMPGDTATGDPLLLPRNARRRGGSTARAAEENAFQQMELFSGPRPRNEIVLSKDEAQRLQVWFLVWYRHQVGDKVFFPCELSLPGDVTDGYVTRWEQRILLPAFQMDGIERPDDDGDGEINIAIDFR</sequence>
<evidence type="ECO:0000313" key="1">
    <source>
        <dbReference type="EMBL" id="NJQ04101.1"/>
    </source>
</evidence>
<dbReference type="EMBL" id="JAAVJD010000002">
    <property type="protein sequence ID" value="NJQ04101.1"/>
    <property type="molecule type" value="Genomic_DNA"/>
</dbReference>
<keyword evidence="2" id="KW-1185">Reference proteome</keyword>
<proteinExistence type="predicted"/>
<dbReference type="RefSeq" id="WP_053914706.1">
    <property type="nucleotide sequence ID" value="NZ_BHZG01000021.1"/>
</dbReference>
<reference evidence="1 2" key="1">
    <citation type="submission" date="2020-03" db="EMBL/GenBank/DDBJ databases">
        <title>Draft genome of Streptomyces sp. ventii, isolated from the Axial Seamount in the Pacific Ocean, and resequencing of the two type strains Streptomyces lonarensis strain NCL 716 and Streptomyces bohaiensis strain 11A07.</title>
        <authorList>
            <person name="Loughran R.M."/>
            <person name="Pfannmuller K.M."/>
            <person name="Wasson B.J."/>
            <person name="Deadmond M.C."/>
            <person name="Paddock B.E."/>
            <person name="Koyack M.J."/>
            <person name="Gallegos D.A."/>
            <person name="Mitchell E.A."/>
            <person name="Ushijima B."/>
            <person name="Saw J.H."/>
            <person name="Mcphail K.L."/>
            <person name="Videau P."/>
        </authorList>
    </citation>
    <scope>NUCLEOTIDE SEQUENCE [LARGE SCALE GENOMIC DNA]</scope>
    <source>
        <strain evidence="1 2">NCL716</strain>
    </source>
</reference>